<protein>
    <submittedName>
        <fullName evidence="2">Uncharacterized protein</fullName>
    </submittedName>
</protein>
<comment type="caution">
    <text evidence="2">The sequence shown here is derived from an EMBL/GenBank/DDBJ whole genome shotgun (WGS) entry which is preliminary data.</text>
</comment>
<feature type="compositionally biased region" description="Basic and acidic residues" evidence="1">
    <location>
        <begin position="40"/>
        <end position="55"/>
    </location>
</feature>
<evidence type="ECO:0000313" key="3">
    <source>
        <dbReference type="Proteomes" id="UP000479710"/>
    </source>
</evidence>
<proteinExistence type="predicted"/>
<feature type="region of interest" description="Disordered" evidence="1">
    <location>
        <begin position="1"/>
        <end position="65"/>
    </location>
</feature>
<keyword evidence="3" id="KW-1185">Reference proteome</keyword>
<evidence type="ECO:0000256" key="1">
    <source>
        <dbReference type="SAM" id="MobiDB-lite"/>
    </source>
</evidence>
<reference evidence="2 3" key="1">
    <citation type="submission" date="2019-11" db="EMBL/GenBank/DDBJ databases">
        <title>Whole genome sequence of Oryza granulata.</title>
        <authorList>
            <person name="Li W."/>
        </authorList>
    </citation>
    <scope>NUCLEOTIDE SEQUENCE [LARGE SCALE GENOMIC DNA]</scope>
    <source>
        <strain evidence="3">cv. Menghai</strain>
        <tissue evidence="2">Leaf</tissue>
    </source>
</reference>
<dbReference type="AlphaFoldDB" id="A0A6G1D3I6"/>
<evidence type="ECO:0000313" key="2">
    <source>
        <dbReference type="EMBL" id="KAF0907425.1"/>
    </source>
</evidence>
<gene>
    <name evidence="2" type="ORF">E2562_017365</name>
</gene>
<organism evidence="2 3">
    <name type="scientific">Oryza meyeriana var. granulata</name>
    <dbReference type="NCBI Taxonomy" id="110450"/>
    <lineage>
        <taxon>Eukaryota</taxon>
        <taxon>Viridiplantae</taxon>
        <taxon>Streptophyta</taxon>
        <taxon>Embryophyta</taxon>
        <taxon>Tracheophyta</taxon>
        <taxon>Spermatophyta</taxon>
        <taxon>Magnoliopsida</taxon>
        <taxon>Liliopsida</taxon>
        <taxon>Poales</taxon>
        <taxon>Poaceae</taxon>
        <taxon>BOP clade</taxon>
        <taxon>Oryzoideae</taxon>
        <taxon>Oryzeae</taxon>
        <taxon>Oryzinae</taxon>
        <taxon>Oryza</taxon>
        <taxon>Oryza meyeriana</taxon>
    </lineage>
</organism>
<accession>A0A6G1D3I6</accession>
<dbReference type="Proteomes" id="UP000479710">
    <property type="component" value="Unassembled WGS sequence"/>
</dbReference>
<sequence length="170" mass="18809">MSGDEVADDRRLGGNRRPRRMGEPRGEAEEVVRMRRLRRRGSEEGNQEGRPRGAERIPAASYGEVTPLTTAQQRQWWRLRQRTGGGAARTTIWQRRRKIGRGEGEEGRVGDSRVLGFGALQWGEGCQARGGMGGGFAWGARCRGSEVCRALGGMEGALWVGRREMICAVV</sequence>
<name>A0A6G1D3I6_9ORYZ</name>
<dbReference type="EMBL" id="SPHZ02000007">
    <property type="protein sequence ID" value="KAF0907425.1"/>
    <property type="molecule type" value="Genomic_DNA"/>
</dbReference>
<feature type="compositionally biased region" description="Basic and acidic residues" evidence="1">
    <location>
        <begin position="20"/>
        <end position="33"/>
    </location>
</feature>